<evidence type="ECO:0000256" key="1">
    <source>
        <dbReference type="ARBA" id="ARBA00004141"/>
    </source>
</evidence>
<evidence type="ECO:0000313" key="8">
    <source>
        <dbReference type="Proteomes" id="UP000754883"/>
    </source>
</evidence>
<feature type="transmembrane region" description="Helical" evidence="6">
    <location>
        <begin position="172"/>
        <end position="190"/>
    </location>
</feature>
<evidence type="ECO:0000256" key="3">
    <source>
        <dbReference type="ARBA" id="ARBA00022692"/>
    </source>
</evidence>
<keyword evidence="3 6" id="KW-0812">Transmembrane</keyword>
<dbReference type="AlphaFoldDB" id="A0A9N9XZM2"/>
<name>A0A9N9XZM2_9HYPO</name>
<organism evidence="7 8">
    <name type="scientific">Clonostachys byssicola</name>
    <dbReference type="NCBI Taxonomy" id="160290"/>
    <lineage>
        <taxon>Eukaryota</taxon>
        <taxon>Fungi</taxon>
        <taxon>Dikarya</taxon>
        <taxon>Ascomycota</taxon>
        <taxon>Pezizomycotina</taxon>
        <taxon>Sordariomycetes</taxon>
        <taxon>Hypocreomycetidae</taxon>
        <taxon>Hypocreales</taxon>
        <taxon>Bionectriaceae</taxon>
        <taxon>Clonostachys</taxon>
    </lineage>
</organism>
<feature type="transmembrane region" description="Helical" evidence="6">
    <location>
        <begin position="143"/>
        <end position="165"/>
    </location>
</feature>
<proteinExistence type="inferred from homology"/>
<dbReference type="EMBL" id="CABFNO020001350">
    <property type="protein sequence ID" value="CAG9982818.1"/>
    <property type="molecule type" value="Genomic_DNA"/>
</dbReference>
<keyword evidence="5 6" id="KW-0472">Membrane</keyword>
<evidence type="ECO:0000256" key="2">
    <source>
        <dbReference type="ARBA" id="ARBA00006824"/>
    </source>
</evidence>
<accession>A0A9N9XZM2</accession>
<keyword evidence="4 6" id="KW-1133">Transmembrane helix</keyword>
<dbReference type="GO" id="GO:0005778">
    <property type="term" value="C:peroxisomal membrane"/>
    <property type="evidence" value="ECO:0007669"/>
    <property type="project" value="TreeGrafter"/>
</dbReference>
<comment type="subcellular location">
    <subcellularLocation>
        <location evidence="1">Membrane</location>
        <topology evidence="1">Multi-pass membrane protein</topology>
    </subcellularLocation>
</comment>
<dbReference type="PANTHER" id="PTHR11266">
    <property type="entry name" value="PEROXISOMAL MEMBRANE PROTEIN 2, PXMP2 MPV17"/>
    <property type="match status" value="1"/>
</dbReference>
<dbReference type="PANTHER" id="PTHR11266:SF80">
    <property type="entry name" value="PEROXISOMAL MEMBRANE PROTEIN 2"/>
    <property type="match status" value="1"/>
</dbReference>
<sequence length="191" mass="21441">MEVNCWVSKDDTTSDQTLTHMGGYFAVNNALWHFKQEFIEREFPAYQSVTLIANAEPIDSTNSKSHNQREQGSDAKIHLNLRNTAIKVFLDNTIVSIVNTFLFVIFMNFMKSSMGSSQIEPTQITISDGVAHYGISTDIYQQFVSLLIAGWRFWPIVSLINFALLKSAQGRNLMSGLAGLVWGVYVSIHIA</sequence>
<evidence type="ECO:0000313" key="7">
    <source>
        <dbReference type="EMBL" id="CAG9982818.1"/>
    </source>
</evidence>
<evidence type="ECO:0000256" key="5">
    <source>
        <dbReference type="ARBA" id="ARBA00023136"/>
    </source>
</evidence>
<protein>
    <recommendedName>
        <fullName evidence="9">PXMP2/4 family protein 3</fullName>
    </recommendedName>
</protein>
<comment type="similarity">
    <text evidence="2 6">Belongs to the peroxisomal membrane protein PXMP2/4 family.</text>
</comment>
<evidence type="ECO:0000256" key="6">
    <source>
        <dbReference type="RuleBase" id="RU363053"/>
    </source>
</evidence>
<dbReference type="Proteomes" id="UP000754883">
    <property type="component" value="Unassembled WGS sequence"/>
</dbReference>
<comment type="caution">
    <text evidence="7">The sequence shown here is derived from an EMBL/GenBank/DDBJ whole genome shotgun (WGS) entry which is preliminary data.</text>
</comment>
<dbReference type="InterPro" id="IPR007248">
    <property type="entry name" value="Mpv17_PMP22"/>
</dbReference>
<feature type="transmembrane region" description="Helical" evidence="6">
    <location>
        <begin position="88"/>
        <end position="110"/>
    </location>
</feature>
<evidence type="ECO:0008006" key="9">
    <source>
        <dbReference type="Google" id="ProtNLM"/>
    </source>
</evidence>
<keyword evidence="8" id="KW-1185">Reference proteome</keyword>
<evidence type="ECO:0000256" key="4">
    <source>
        <dbReference type="ARBA" id="ARBA00022989"/>
    </source>
</evidence>
<dbReference type="Pfam" id="PF04117">
    <property type="entry name" value="Mpv17_PMP22"/>
    <property type="match status" value="1"/>
</dbReference>
<reference evidence="7" key="1">
    <citation type="submission" date="2021-10" db="EMBL/GenBank/DDBJ databases">
        <authorList>
            <person name="Piombo E."/>
        </authorList>
    </citation>
    <scope>NUCLEOTIDE SEQUENCE</scope>
</reference>
<dbReference type="OrthoDB" id="10267969at2759"/>
<gene>
    <name evidence="7" type="ORF">CBYS24578_00011091</name>
</gene>